<keyword evidence="2" id="KW-0732">Signal</keyword>
<name>A0A1L9S318_ASPWE</name>
<keyword evidence="4" id="KW-1185">Reference proteome</keyword>
<proteinExistence type="predicted"/>
<dbReference type="VEuPathDB" id="FungiDB:ASPWEDRAFT_167562"/>
<gene>
    <name evidence="3" type="ORF">ASPWEDRAFT_167562</name>
</gene>
<accession>A0A1L9S318</accession>
<dbReference type="PANTHER" id="PTHR40640">
    <property type="entry name" value="ANCHORED GLYCOPROTEIN, PUTATIVE (AFU_ORTHOLOGUE AFUA_8G04860)-RELATED"/>
    <property type="match status" value="1"/>
</dbReference>
<organism evidence="3 4">
    <name type="scientific">Aspergillus wentii DTO 134E9</name>
    <dbReference type="NCBI Taxonomy" id="1073089"/>
    <lineage>
        <taxon>Eukaryota</taxon>
        <taxon>Fungi</taxon>
        <taxon>Dikarya</taxon>
        <taxon>Ascomycota</taxon>
        <taxon>Pezizomycotina</taxon>
        <taxon>Eurotiomycetes</taxon>
        <taxon>Eurotiomycetidae</taxon>
        <taxon>Eurotiales</taxon>
        <taxon>Aspergillaceae</taxon>
        <taxon>Aspergillus</taxon>
        <taxon>Aspergillus subgen. Cremei</taxon>
    </lineage>
</organism>
<evidence type="ECO:0008006" key="5">
    <source>
        <dbReference type="Google" id="ProtNLM"/>
    </source>
</evidence>
<dbReference type="OrthoDB" id="4991875at2759"/>
<feature type="compositionally biased region" description="Low complexity" evidence="1">
    <location>
        <begin position="143"/>
        <end position="183"/>
    </location>
</feature>
<dbReference type="STRING" id="1073089.A0A1L9S318"/>
<reference evidence="4" key="1">
    <citation type="journal article" date="2017" name="Genome Biol.">
        <title>Comparative genomics reveals high biological diversity and specific adaptations in the industrially and medically important fungal genus Aspergillus.</title>
        <authorList>
            <person name="de Vries R.P."/>
            <person name="Riley R."/>
            <person name="Wiebenga A."/>
            <person name="Aguilar-Osorio G."/>
            <person name="Amillis S."/>
            <person name="Uchima C.A."/>
            <person name="Anderluh G."/>
            <person name="Asadollahi M."/>
            <person name="Askin M."/>
            <person name="Barry K."/>
            <person name="Battaglia E."/>
            <person name="Bayram O."/>
            <person name="Benocci T."/>
            <person name="Braus-Stromeyer S.A."/>
            <person name="Caldana C."/>
            <person name="Canovas D."/>
            <person name="Cerqueira G.C."/>
            <person name="Chen F."/>
            <person name="Chen W."/>
            <person name="Choi C."/>
            <person name="Clum A."/>
            <person name="Dos Santos R.A."/>
            <person name="Damasio A.R."/>
            <person name="Diallinas G."/>
            <person name="Emri T."/>
            <person name="Fekete E."/>
            <person name="Flipphi M."/>
            <person name="Freyberg S."/>
            <person name="Gallo A."/>
            <person name="Gournas C."/>
            <person name="Habgood R."/>
            <person name="Hainaut M."/>
            <person name="Harispe M.L."/>
            <person name="Henrissat B."/>
            <person name="Hilden K.S."/>
            <person name="Hope R."/>
            <person name="Hossain A."/>
            <person name="Karabika E."/>
            <person name="Karaffa L."/>
            <person name="Karanyi Z."/>
            <person name="Krasevec N."/>
            <person name="Kuo A."/>
            <person name="Kusch H."/>
            <person name="LaButti K."/>
            <person name="Lagendijk E.L."/>
            <person name="Lapidus A."/>
            <person name="Levasseur A."/>
            <person name="Lindquist E."/>
            <person name="Lipzen A."/>
            <person name="Logrieco A.F."/>
            <person name="MacCabe A."/>
            <person name="Maekelae M.R."/>
            <person name="Malavazi I."/>
            <person name="Melin P."/>
            <person name="Meyer V."/>
            <person name="Mielnichuk N."/>
            <person name="Miskei M."/>
            <person name="Molnar A.P."/>
            <person name="Mule G."/>
            <person name="Ngan C.Y."/>
            <person name="Orejas M."/>
            <person name="Orosz E."/>
            <person name="Ouedraogo J.P."/>
            <person name="Overkamp K.M."/>
            <person name="Park H.-S."/>
            <person name="Perrone G."/>
            <person name="Piumi F."/>
            <person name="Punt P.J."/>
            <person name="Ram A.F."/>
            <person name="Ramon A."/>
            <person name="Rauscher S."/>
            <person name="Record E."/>
            <person name="Riano-Pachon D.M."/>
            <person name="Robert V."/>
            <person name="Roehrig J."/>
            <person name="Ruller R."/>
            <person name="Salamov A."/>
            <person name="Salih N.S."/>
            <person name="Samson R.A."/>
            <person name="Sandor E."/>
            <person name="Sanguinetti M."/>
            <person name="Schuetze T."/>
            <person name="Sepcic K."/>
            <person name="Shelest E."/>
            <person name="Sherlock G."/>
            <person name="Sophianopoulou V."/>
            <person name="Squina F.M."/>
            <person name="Sun H."/>
            <person name="Susca A."/>
            <person name="Todd R.B."/>
            <person name="Tsang A."/>
            <person name="Unkles S.E."/>
            <person name="van de Wiele N."/>
            <person name="van Rossen-Uffink D."/>
            <person name="Oliveira J.V."/>
            <person name="Vesth T.C."/>
            <person name="Visser J."/>
            <person name="Yu J.-H."/>
            <person name="Zhou M."/>
            <person name="Andersen M.R."/>
            <person name="Archer D.B."/>
            <person name="Baker S.E."/>
            <person name="Benoit I."/>
            <person name="Brakhage A.A."/>
            <person name="Braus G.H."/>
            <person name="Fischer R."/>
            <person name="Frisvad J.C."/>
            <person name="Goldman G.H."/>
            <person name="Houbraken J."/>
            <person name="Oakley B."/>
            <person name="Pocsi I."/>
            <person name="Scazzocchio C."/>
            <person name="Seiboth B."/>
            <person name="vanKuyk P.A."/>
            <person name="Wortman J."/>
            <person name="Dyer P.S."/>
            <person name="Grigoriev I.V."/>
        </authorList>
    </citation>
    <scope>NUCLEOTIDE SEQUENCE [LARGE SCALE GENOMIC DNA]</scope>
    <source>
        <strain evidence="4">DTO 134E9</strain>
    </source>
</reference>
<protein>
    <recommendedName>
        <fullName evidence="5">GPI anchored protein</fullName>
    </recommendedName>
</protein>
<evidence type="ECO:0000256" key="1">
    <source>
        <dbReference type="SAM" id="MobiDB-lite"/>
    </source>
</evidence>
<evidence type="ECO:0000313" key="3">
    <source>
        <dbReference type="EMBL" id="OJJ41548.1"/>
    </source>
</evidence>
<feature type="chain" id="PRO_5013132348" description="GPI anchored protein" evidence="2">
    <location>
        <begin position="18"/>
        <end position="207"/>
    </location>
</feature>
<feature type="region of interest" description="Disordered" evidence="1">
    <location>
        <begin position="143"/>
        <end position="184"/>
    </location>
</feature>
<dbReference type="PANTHER" id="PTHR40640:SF2">
    <property type="entry name" value="GPI ANCHORED PROTEIN-RELATED"/>
    <property type="match status" value="1"/>
</dbReference>
<dbReference type="RefSeq" id="XP_040695224.1">
    <property type="nucleotide sequence ID" value="XM_040830162.1"/>
</dbReference>
<dbReference type="GeneID" id="63746010"/>
<dbReference type="Proteomes" id="UP000184383">
    <property type="component" value="Unassembled WGS sequence"/>
</dbReference>
<feature type="signal peptide" evidence="2">
    <location>
        <begin position="1"/>
        <end position="17"/>
    </location>
</feature>
<sequence length="207" mass="20478">MAKKLFLLPLFTTLAAAKNTVTSMVIPDFDAPTMVASIMGNDATATTYSLTCSPLPEGDDCGMGPGLTMVAQATTTSVFLDEDEEDFHFTILCSVGGTTSAVCTETAKGNGANNPGEKHVSTYSGSNLPLVPVTITAGSVTSAAEGSDATSTASTATATSAESTSTESSASGGSTSTSASTGGMPQMTGDVKALFGGAAVAIAAAFI</sequence>
<dbReference type="EMBL" id="KV878209">
    <property type="protein sequence ID" value="OJJ41548.1"/>
    <property type="molecule type" value="Genomic_DNA"/>
</dbReference>
<dbReference type="AlphaFoldDB" id="A0A1L9S318"/>
<evidence type="ECO:0000313" key="4">
    <source>
        <dbReference type="Proteomes" id="UP000184383"/>
    </source>
</evidence>
<evidence type="ECO:0000256" key="2">
    <source>
        <dbReference type="SAM" id="SignalP"/>
    </source>
</evidence>